<evidence type="ECO:0000256" key="1">
    <source>
        <dbReference type="SAM" id="Phobius"/>
    </source>
</evidence>
<accession>A0ABR8RCG0</accession>
<name>A0ABR8RCG0_9BACI</name>
<dbReference type="Proteomes" id="UP000640786">
    <property type="component" value="Unassembled WGS sequence"/>
</dbReference>
<reference evidence="3 4" key="1">
    <citation type="submission" date="2020-08" db="EMBL/GenBank/DDBJ databases">
        <title>A Genomic Blueprint of the Chicken Gut Microbiome.</title>
        <authorList>
            <person name="Gilroy R."/>
            <person name="Ravi A."/>
            <person name="Getino M."/>
            <person name="Pursley I."/>
            <person name="Horton D.L."/>
            <person name="Alikhan N.-F."/>
            <person name="Baker D."/>
            <person name="Gharbi K."/>
            <person name="Hall N."/>
            <person name="Watson M."/>
            <person name="Adriaenssens E.M."/>
            <person name="Foster-Nyarko E."/>
            <person name="Jarju S."/>
            <person name="Secka A."/>
            <person name="Antonio M."/>
            <person name="Oren A."/>
            <person name="Chaudhuri R."/>
            <person name="La Ragione R.M."/>
            <person name="Hildebrand F."/>
            <person name="Pallen M.J."/>
        </authorList>
    </citation>
    <scope>NUCLEOTIDE SEQUENCE [LARGE SCALE GENOMIC DNA]</scope>
    <source>
        <strain evidence="3 4">Sa2BUA9</strain>
    </source>
</reference>
<feature type="transmembrane region" description="Helical" evidence="1">
    <location>
        <begin position="6"/>
        <end position="26"/>
    </location>
</feature>
<evidence type="ECO:0000313" key="3">
    <source>
        <dbReference type="EMBL" id="MBD7945217.1"/>
    </source>
</evidence>
<dbReference type="InterPro" id="IPR041401">
    <property type="entry name" value="TseB-like_dom"/>
</dbReference>
<dbReference type="Gene3D" id="3.10.450.40">
    <property type="match status" value="2"/>
</dbReference>
<keyword evidence="1" id="KW-0812">Transmembrane</keyword>
<dbReference type="RefSeq" id="WP_191697462.1">
    <property type="nucleotide sequence ID" value="NZ_JACSQO010000007.1"/>
</dbReference>
<dbReference type="EMBL" id="JACSQO010000007">
    <property type="protein sequence ID" value="MBD7945217.1"/>
    <property type="molecule type" value="Genomic_DNA"/>
</dbReference>
<feature type="domain" description="Cell wall elongation regulator TseB-like" evidence="2">
    <location>
        <begin position="45"/>
        <end position="83"/>
    </location>
</feature>
<evidence type="ECO:0000259" key="2">
    <source>
        <dbReference type="Pfam" id="PF17881"/>
    </source>
</evidence>
<dbReference type="SUPFAM" id="SSF54403">
    <property type="entry name" value="Cystatin/monellin"/>
    <property type="match status" value="2"/>
</dbReference>
<comment type="caution">
    <text evidence="3">The sequence shown here is derived from an EMBL/GenBank/DDBJ whole genome shotgun (WGS) entry which is preliminary data.</text>
</comment>
<dbReference type="Pfam" id="PF17881">
    <property type="entry name" value="TseB"/>
    <property type="match status" value="1"/>
</dbReference>
<protein>
    <submittedName>
        <fullName evidence="3">DUF5590 domain-containing protein</fullName>
    </submittedName>
</protein>
<organism evidence="3 4">
    <name type="scientific">Psychrobacillus faecigallinarum</name>
    <dbReference type="NCBI Taxonomy" id="2762235"/>
    <lineage>
        <taxon>Bacteria</taxon>
        <taxon>Bacillati</taxon>
        <taxon>Bacillota</taxon>
        <taxon>Bacilli</taxon>
        <taxon>Bacillales</taxon>
        <taxon>Bacillaceae</taxon>
        <taxon>Psychrobacillus</taxon>
    </lineage>
</organism>
<gene>
    <name evidence="3" type="ORF">H9650_13905</name>
</gene>
<dbReference type="InterPro" id="IPR046350">
    <property type="entry name" value="Cystatin_sf"/>
</dbReference>
<keyword evidence="4" id="KW-1185">Reference proteome</keyword>
<keyword evidence="1" id="KW-1133">Transmembrane helix</keyword>
<evidence type="ECO:0000313" key="4">
    <source>
        <dbReference type="Proteomes" id="UP000640786"/>
    </source>
</evidence>
<keyword evidence="1" id="KW-0472">Membrane</keyword>
<proteinExistence type="predicted"/>
<sequence length="162" mass="18564">MALKRWLIFIVVFAISLTIILSLLIYKEAREPFNDNLMKAESYTLQNNLLKTIDDSYVYNNTDSYQTIIGTNKDGSKKAFFIPTKDNEEQIMEVSLDEGISEEKAVSIALEGEKGSKLLHAKLGVEEVGPVWEITFVNSKDNLNYVYLLFDNGDWWKRISNL</sequence>